<reference evidence="1 2" key="1">
    <citation type="submission" date="2007-06" db="EMBL/GenBank/DDBJ databases">
        <authorList>
            <person name="Green D."/>
            <person name="Ferriera S."/>
            <person name="Johnson J."/>
            <person name="Kravitz S."/>
            <person name="Beeson K."/>
            <person name="Sutton G."/>
            <person name="Rogers Y.-H."/>
            <person name="Friedman R."/>
            <person name="Frazier M."/>
            <person name="Venter J.C."/>
        </authorList>
    </citation>
    <scope>NUCLEOTIDE SEQUENCE [LARGE SCALE GENOMIC DNA]</scope>
    <source>
        <strain evidence="1 2">DG893</strain>
    </source>
</reference>
<comment type="caution">
    <text evidence="1">The sequence shown here is derived from an EMBL/GenBank/DDBJ whole genome shotgun (WGS) entry which is preliminary data.</text>
</comment>
<dbReference type="eggNOG" id="COG1509">
    <property type="taxonomic scope" value="Bacteria"/>
</dbReference>
<accession>A6F452</accession>
<keyword evidence="2" id="KW-1185">Reference proteome</keyword>
<dbReference type="AlphaFoldDB" id="A6F452"/>
<evidence type="ECO:0000313" key="2">
    <source>
        <dbReference type="Proteomes" id="UP000005856"/>
    </source>
</evidence>
<gene>
    <name evidence="1" type="ORF">MDG893_01820</name>
</gene>
<organism evidence="1 2">
    <name type="scientific">Marinobacter algicola DG893</name>
    <dbReference type="NCBI Taxonomy" id="443152"/>
    <lineage>
        <taxon>Bacteria</taxon>
        <taxon>Pseudomonadati</taxon>
        <taxon>Pseudomonadota</taxon>
        <taxon>Gammaproteobacteria</taxon>
        <taxon>Pseudomonadales</taxon>
        <taxon>Marinobacteraceae</taxon>
        <taxon>Marinobacter</taxon>
    </lineage>
</organism>
<name>A6F452_9GAMM</name>
<evidence type="ECO:0000313" key="1">
    <source>
        <dbReference type="EMBL" id="EDM46452.1"/>
    </source>
</evidence>
<dbReference type="Proteomes" id="UP000005856">
    <property type="component" value="Unassembled WGS sequence"/>
</dbReference>
<dbReference type="EMBL" id="ABCP01000039">
    <property type="protein sequence ID" value="EDM46452.1"/>
    <property type="molecule type" value="Genomic_DNA"/>
</dbReference>
<sequence length="199" mass="22188">MKGVNHRGLQSAVFNPIDVFTGPGVHLQHFTNGNKQRHVDNGTCGKGRRLGATLGGVAFHTRIRVHHFQLDKVGRGDGQGRAVIERHRVDILLFQPFKGITNRLGIRRELLERPIGFHEVPEFAIGVQVLHFLIDHVSSFQALSRLESALPLTVGHQVTQFYPVECLPFTGLYEFVLENDAGVAIQQNLKTATEFVGRI</sequence>
<proteinExistence type="predicted"/>
<protein>
    <submittedName>
        <fullName evidence="1">Uncharacterized protein</fullName>
    </submittedName>
</protein>